<feature type="compositionally biased region" description="Gly residues" evidence="3">
    <location>
        <begin position="1"/>
        <end position="12"/>
    </location>
</feature>
<comment type="similarity">
    <text evidence="1">Belongs to the short-chain dehydrogenases/reductases (SDR) family.</text>
</comment>
<dbReference type="PANTHER" id="PTHR42760:SF133">
    <property type="entry name" value="3-OXOACYL-[ACYL-CARRIER-PROTEIN] REDUCTASE"/>
    <property type="match status" value="1"/>
</dbReference>
<evidence type="ECO:0000313" key="4">
    <source>
        <dbReference type="EMBL" id="GGZ36321.1"/>
    </source>
</evidence>
<keyword evidence="2" id="KW-0560">Oxidoreductase</keyword>
<protein>
    <submittedName>
        <fullName evidence="4">3-ketoacyl-ACP reductase</fullName>
    </submittedName>
</protein>
<dbReference type="InterPro" id="IPR002347">
    <property type="entry name" value="SDR_fam"/>
</dbReference>
<dbReference type="Pfam" id="PF13561">
    <property type="entry name" value="adh_short_C2"/>
    <property type="match status" value="1"/>
</dbReference>
<organism evidence="4 5">
    <name type="scientific">Streptomyces rubiginosohelvolus</name>
    <dbReference type="NCBI Taxonomy" id="67362"/>
    <lineage>
        <taxon>Bacteria</taxon>
        <taxon>Bacillati</taxon>
        <taxon>Actinomycetota</taxon>
        <taxon>Actinomycetes</taxon>
        <taxon>Kitasatosporales</taxon>
        <taxon>Streptomycetaceae</taxon>
        <taxon>Streptomyces</taxon>
    </lineage>
</organism>
<dbReference type="PANTHER" id="PTHR42760">
    <property type="entry name" value="SHORT-CHAIN DEHYDROGENASES/REDUCTASES FAMILY MEMBER"/>
    <property type="match status" value="1"/>
</dbReference>
<dbReference type="InterPro" id="IPR036291">
    <property type="entry name" value="NAD(P)-bd_dom_sf"/>
</dbReference>
<keyword evidence="5" id="KW-1185">Reference proteome</keyword>
<dbReference type="EMBL" id="BMUW01000001">
    <property type="protein sequence ID" value="GGZ36321.1"/>
    <property type="molecule type" value="Genomic_DNA"/>
</dbReference>
<accession>A0ABQ3BCW7</accession>
<dbReference type="PRINTS" id="PR00080">
    <property type="entry name" value="SDRFAMILY"/>
</dbReference>
<gene>
    <name evidence="4" type="ORF">GCM10010328_07360</name>
</gene>
<dbReference type="PROSITE" id="PS00061">
    <property type="entry name" value="ADH_SHORT"/>
    <property type="match status" value="1"/>
</dbReference>
<evidence type="ECO:0000256" key="2">
    <source>
        <dbReference type="ARBA" id="ARBA00023002"/>
    </source>
</evidence>
<dbReference type="PRINTS" id="PR00081">
    <property type="entry name" value="GDHRDH"/>
</dbReference>
<dbReference type="SUPFAM" id="SSF51735">
    <property type="entry name" value="NAD(P)-binding Rossmann-fold domains"/>
    <property type="match status" value="1"/>
</dbReference>
<dbReference type="Gene3D" id="3.40.50.720">
    <property type="entry name" value="NAD(P)-binding Rossmann-like Domain"/>
    <property type="match status" value="1"/>
</dbReference>
<sequence length="309" mass="31218">MTGDGTGTGAVTGAGTSTGAVTGGAGTGPVPGGGAGRLAGRAAVITGAARGLGRACALAFAREGADLMLLDVAGELPGVPYPLGSASQLAHTADLCREAGSTVLTRQADVRDLAALEAAADAAEERFGRIDVLVNNAGIAAPSGRPAHEITEAEWQLMIDVDLGGAWRAIRAVGARMVAQGSGSIVNVASTAGLVGYRHFAGYVAAKHGLVGLTKAVALDYAPRKVRVNAVCPGSVRDDEAMEGRMLAEIARSLEVPVAEHEETFVRDQPMNALVEPGDVAEAVLWLATDASRQVTGSVVTVDGGFTAR</sequence>
<evidence type="ECO:0000256" key="3">
    <source>
        <dbReference type="SAM" id="MobiDB-lite"/>
    </source>
</evidence>
<evidence type="ECO:0000256" key="1">
    <source>
        <dbReference type="ARBA" id="ARBA00006484"/>
    </source>
</evidence>
<dbReference type="CDD" id="cd05233">
    <property type="entry name" value="SDR_c"/>
    <property type="match status" value="1"/>
</dbReference>
<dbReference type="InterPro" id="IPR020904">
    <property type="entry name" value="Sc_DH/Rdtase_CS"/>
</dbReference>
<dbReference type="Proteomes" id="UP000624183">
    <property type="component" value="Unassembled WGS sequence"/>
</dbReference>
<proteinExistence type="inferred from homology"/>
<name>A0ABQ3BCW7_9ACTN</name>
<comment type="caution">
    <text evidence="4">The sequence shown here is derived from an EMBL/GenBank/DDBJ whole genome shotgun (WGS) entry which is preliminary data.</text>
</comment>
<reference evidence="5" key="1">
    <citation type="journal article" date="2019" name="Int. J. Syst. Evol. Microbiol.">
        <title>The Global Catalogue of Microorganisms (GCM) 10K type strain sequencing project: providing services to taxonomists for standard genome sequencing and annotation.</title>
        <authorList>
            <consortium name="The Broad Institute Genomics Platform"/>
            <consortium name="The Broad Institute Genome Sequencing Center for Infectious Disease"/>
            <person name="Wu L."/>
            <person name="Ma J."/>
        </authorList>
    </citation>
    <scope>NUCLEOTIDE SEQUENCE [LARGE SCALE GENOMIC DNA]</scope>
    <source>
        <strain evidence="5">JCM 4602</strain>
    </source>
</reference>
<evidence type="ECO:0000313" key="5">
    <source>
        <dbReference type="Proteomes" id="UP000624183"/>
    </source>
</evidence>
<feature type="region of interest" description="Disordered" evidence="3">
    <location>
        <begin position="1"/>
        <end position="29"/>
    </location>
</feature>